<dbReference type="AlphaFoldDB" id="A0A8K0GQT1"/>
<protein>
    <recommendedName>
        <fullName evidence="3">Sulfotransferase</fullName>
        <ecNumber evidence="3">2.8.2.-</ecNumber>
    </recommendedName>
</protein>
<evidence type="ECO:0000313" key="6">
    <source>
        <dbReference type="EMBL" id="KAF3438027.1"/>
    </source>
</evidence>
<evidence type="ECO:0000256" key="3">
    <source>
        <dbReference type="RuleBase" id="RU361155"/>
    </source>
</evidence>
<evidence type="ECO:0000259" key="5">
    <source>
        <dbReference type="Pfam" id="PF00685"/>
    </source>
</evidence>
<reference evidence="6" key="1">
    <citation type="submission" date="2020-03" db="EMBL/GenBank/DDBJ databases">
        <title>A high-quality chromosome-level genome assembly of a woody plant with both climbing and erect habits, Rhamnella rubrinervis.</title>
        <authorList>
            <person name="Lu Z."/>
            <person name="Yang Y."/>
            <person name="Zhu X."/>
            <person name="Sun Y."/>
        </authorList>
    </citation>
    <scope>NUCLEOTIDE SEQUENCE</scope>
    <source>
        <strain evidence="6">BYM</strain>
        <tissue evidence="6">Leaf</tissue>
    </source>
</reference>
<dbReference type="InterPro" id="IPR000863">
    <property type="entry name" value="Sulfotransferase_dom"/>
</dbReference>
<sequence length="371" mass="43151">MSKEDLEDEGATSFQKTYEKYRRDIIPALPSHNLPENKEETNEEDEAYQKTYEKYRDILPTLPKEKGWLTEYLFQYQGFWLSPGAVKATMLVQHYFRAQPTDIFAATPPKSGTTWLRALIFATMNRTQFELSTHPLLTTNPHGCFPYLETFICEDGSISNLDTFPCPRLFSTHIPYSLLPAESMTGVSGCTFVYLCRNPKDVLVSKWIFININKSRHKQLPALSLEEAFELFCQGTSHYGSFWEHVLGYWKASLENPKKILFLKYEDLKNEPLVYVKRLAEFLGKPFTPEEERNGDVEEIVRLCSFENLSSLEINKHGEHRFNSEYVVNNRDFFRKGQVGDWKNYLTDEMVKRIDQITEEKLYGSGLRFGA</sequence>
<evidence type="ECO:0000256" key="2">
    <source>
        <dbReference type="ARBA" id="ARBA00022679"/>
    </source>
</evidence>
<dbReference type="EMBL" id="VOIH02000009">
    <property type="protein sequence ID" value="KAF3438027.1"/>
    <property type="molecule type" value="Genomic_DNA"/>
</dbReference>
<evidence type="ECO:0000313" key="7">
    <source>
        <dbReference type="Proteomes" id="UP000796880"/>
    </source>
</evidence>
<feature type="domain" description="Sulfotransferase" evidence="5">
    <location>
        <begin position="100"/>
        <end position="366"/>
    </location>
</feature>
<name>A0A8K0GQT1_9ROSA</name>
<dbReference type="Pfam" id="PF00685">
    <property type="entry name" value="Sulfotransfer_1"/>
    <property type="match status" value="1"/>
</dbReference>
<dbReference type="InterPro" id="IPR027417">
    <property type="entry name" value="P-loop_NTPase"/>
</dbReference>
<proteinExistence type="inferred from homology"/>
<evidence type="ECO:0000256" key="1">
    <source>
        <dbReference type="ARBA" id="ARBA00005771"/>
    </source>
</evidence>
<comment type="caution">
    <text evidence="6">The sequence shown here is derived from an EMBL/GenBank/DDBJ whole genome shotgun (WGS) entry which is preliminary data.</text>
</comment>
<organism evidence="6 7">
    <name type="scientific">Rhamnella rubrinervis</name>
    <dbReference type="NCBI Taxonomy" id="2594499"/>
    <lineage>
        <taxon>Eukaryota</taxon>
        <taxon>Viridiplantae</taxon>
        <taxon>Streptophyta</taxon>
        <taxon>Embryophyta</taxon>
        <taxon>Tracheophyta</taxon>
        <taxon>Spermatophyta</taxon>
        <taxon>Magnoliopsida</taxon>
        <taxon>eudicotyledons</taxon>
        <taxon>Gunneridae</taxon>
        <taxon>Pentapetalae</taxon>
        <taxon>rosids</taxon>
        <taxon>fabids</taxon>
        <taxon>Rosales</taxon>
        <taxon>Rhamnaceae</taxon>
        <taxon>rhamnoid group</taxon>
        <taxon>Rhamneae</taxon>
        <taxon>Rhamnella</taxon>
    </lineage>
</organism>
<keyword evidence="2 3" id="KW-0808">Transferase</keyword>
<dbReference type="Proteomes" id="UP000796880">
    <property type="component" value="Unassembled WGS sequence"/>
</dbReference>
<comment type="similarity">
    <text evidence="1 3">Belongs to the sulfotransferase 1 family.</text>
</comment>
<dbReference type="OrthoDB" id="205623at2759"/>
<dbReference type="SUPFAM" id="SSF52540">
    <property type="entry name" value="P-loop containing nucleoside triphosphate hydrolases"/>
    <property type="match status" value="1"/>
</dbReference>
<accession>A0A8K0GQT1</accession>
<dbReference type="EC" id="2.8.2.-" evidence="3"/>
<evidence type="ECO:0000256" key="4">
    <source>
        <dbReference type="SAM" id="MobiDB-lite"/>
    </source>
</evidence>
<feature type="region of interest" description="Disordered" evidence="4">
    <location>
        <begin position="27"/>
        <end position="46"/>
    </location>
</feature>
<dbReference type="PANTHER" id="PTHR11783">
    <property type="entry name" value="SULFOTRANSFERASE SULT"/>
    <property type="match status" value="1"/>
</dbReference>
<gene>
    <name evidence="6" type="ORF">FNV43_RR20783</name>
</gene>
<dbReference type="GO" id="GO:0008146">
    <property type="term" value="F:sulfotransferase activity"/>
    <property type="evidence" value="ECO:0007669"/>
    <property type="project" value="InterPro"/>
</dbReference>
<keyword evidence="7" id="KW-1185">Reference proteome</keyword>
<dbReference type="Gene3D" id="3.40.50.300">
    <property type="entry name" value="P-loop containing nucleotide triphosphate hydrolases"/>
    <property type="match status" value="1"/>
</dbReference>